<keyword evidence="2" id="KW-1185">Reference proteome</keyword>
<dbReference type="AlphaFoldDB" id="A0AA39ZVK5"/>
<organism evidence="1 2">
    <name type="scientific">Lasiosphaeris hirsuta</name>
    <dbReference type="NCBI Taxonomy" id="260670"/>
    <lineage>
        <taxon>Eukaryota</taxon>
        <taxon>Fungi</taxon>
        <taxon>Dikarya</taxon>
        <taxon>Ascomycota</taxon>
        <taxon>Pezizomycotina</taxon>
        <taxon>Sordariomycetes</taxon>
        <taxon>Sordariomycetidae</taxon>
        <taxon>Sordariales</taxon>
        <taxon>Lasiosphaeriaceae</taxon>
        <taxon>Lasiosphaeris</taxon>
    </lineage>
</organism>
<name>A0AA39ZVK5_9PEZI</name>
<proteinExistence type="predicted"/>
<dbReference type="Proteomes" id="UP001172102">
    <property type="component" value="Unassembled WGS sequence"/>
</dbReference>
<protein>
    <submittedName>
        <fullName evidence="1">Uncharacterized protein</fullName>
    </submittedName>
</protein>
<reference evidence="1" key="1">
    <citation type="submission" date="2023-06" db="EMBL/GenBank/DDBJ databases">
        <title>Genome-scale phylogeny and comparative genomics of the fungal order Sordariales.</title>
        <authorList>
            <consortium name="Lawrence Berkeley National Laboratory"/>
            <person name="Hensen N."/>
            <person name="Bonometti L."/>
            <person name="Westerberg I."/>
            <person name="Brannstrom I.O."/>
            <person name="Guillou S."/>
            <person name="Cros-Aarteil S."/>
            <person name="Calhoun S."/>
            <person name="Haridas S."/>
            <person name="Kuo A."/>
            <person name="Mondo S."/>
            <person name="Pangilinan J."/>
            <person name="Riley R."/>
            <person name="Labutti K."/>
            <person name="Andreopoulos B."/>
            <person name="Lipzen A."/>
            <person name="Chen C."/>
            <person name="Yanf M."/>
            <person name="Daum C."/>
            <person name="Ng V."/>
            <person name="Clum A."/>
            <person name="Steindorff A."/>
            <person name="Ohm R."/>
            <person name="Martin F."/>
            <person name="Silar P."/>
            <person name="Natvig D."/>
            <person name="Lalanne C."/>
            <person name="Gautier V."/>
            <person name="Ament-Velasquez S.L."/>
            <person name="Kruys A."/>
            <person name="Hutchinson M.I."/>
            <person name="Powell A.J."/>
            <person name="Barry K."/>
            <person name="Miller A.N."/>
            <person name="Grigoriev I.V."/>
            <person name="Debuchy R."/>
            <person name="Gladieux P."/>
            <person name="Thoren M.H."/>
            <person name="Johannesson H."/>
        </authorList>
    </citation>
    <scope>NUCLEOTIDE SEQUENCE</scope>
    <source>
        <strain evidence="1">SMH4607-1</strain>
    </source>
</reference>
<evidence type="ECO:0000313" key="1">
    <source>
        <dbReference type="EMBL" id="KAK0704423.1"/>
    </source>
</evidence>
<sequence>MAQPGRRKVYRVRNIPDYAGRLATAQLIGRSIGDSASDIQVHSLAWAASIWEPVPTKTATISFGHEPNLAEACDSRPHQWRFDVAGLHNALILDTHFEGFTPLNDPDPARHLYDEKRLINSRVTGNGSLQFMHQTVKEFVQNPEFKHKALGSLANVTTENGYSFLCKVYIVRGEIQDAGRYAREAEITTGTSQYSFISVQGVDLPDSQLLETAKALVESGYTPTMSDIIELYRYLPALDSLLLDSCKSLQETSWRETLSAVADRSFLLHHRLTKYLLENTPTGVNAVSRSGSTLLDYIVRNMVSRGLITYRPSMICTTWV</sequence>
<evidence type="ECO:0000313" key="2">
    <source>
        <dbReference type="Proteomes" id="UP001172102"/>
    </source>
</evidence>
<dbReference type="EMBL" id="JAUKUA010000007">
    <property type="protein sequence ID" value="KAK0704423.1"/>
    <property type="molecule type" value="Genomic_DNA"/>
</dbReference>
<gene>
    <name evidence="1" type="ORF">B0H67DRAFT_648863</name>
</gene>
<comment type="caution">
    <text evidence="1">The sequence shown here is derived from an EMBL/GenBank/DDBJ whole genome shotgun (WGS) entry which is preliminary data.</text>
</comment>
<accession>A0AA39ZVK5</accession>